<evidence type="ECO:0000313" key="7">
    <source>
        <dbReference type="EMBL" id="KAK0132003.1"/>
    </source>
</evidence>
<evidence type="ECO:0000256" key="5">
    <source>
        <dbReference type="ARBA" id="ARBA00023242"/>
    </source>
</evidence>
<evidence type="ECO:0000256" key="1">
    <source>
        <dbReference type="ARBA" id="ARBA00004123"/>
    </source>
</evidence>
<evidence type="ECO:0000256" key="2">
    <source>
        <dbReference type="ARBA" id="ARBA00004496"/>
    </source>
</evidence>
<dbReference type="GO" id="GO:0033235">
    <property type="term" value="P:positive regulation of protein sumoylation"/>
    <property type="evidence" value="ECO:0007669"/>
    <property type="project" value="InterPro"/>
</dbReference>
<evidence type="ECO:0000256" key="3">
    <source>
        <dbReference type="ARBA" id="ARBA00015444"/>
    </source>
</evidence>
<dbReference type="PANTHER" id="PTHR15628">
    <property type="entry name" value="RWD DOMAIN-CONTAINING PROTEIN 3"/>
    <property type="match status" value="1"/>
</dbReference>
<protein>
    <recommendedName>
        <fullName evidence="3">RWD domain-containing protein 3</fullName>
    </recommendedName>
</protein>
<feature type="domain" description="RWD" evidence="6">
    <location>
        <begin position="7"/>
        <end position="109"/>
    </location>
</feature>
<accession>A0AA47NNU9</accession>
<proteinExistence type="predicted"/>
<dbReference type="Pfam" id="PF05773">
    <property type="entry name" value="RWD"/>
    <property type="match status" value="1"/>
</dbReference>
<name>A0AA47NNU9_MERPO</name>
<dbReference type="AlphaFoldDB" id="A0AA47NNU9"/>
<comment type="caution">
    <text evidence="7">The sequence shown here is derived from an EMBL/GenBank/DDBJ whole genome shotgun (WGS) entry which is preliminary data.</text>
</comment>
<sequence length="321" mass="35583">MSEAALEEAAVLSSIYCGEGEYRLIQVSADDGVVVEIKTTVGRVGLSLVFCLPPRYPLCPPDISVSSPLLSRGQCQDIRRTLLGQAAALPQEPMVHQLVSWLQQSGEVTEEGEREACGAEDAGGEEWTSVLLLDHMRSRGRYVKLLERWTEQLHLTTTLLSGRRILVLLRGSRKDIKEFCHLLKTVKVDVDSSGKKCKERMMKVLCDRPFTLSSSKHGLASQGSKEYRSTLELTEAFQEADMAEMPYRWYVPCLGPGKRCASCRRLLRLSDPSWVRMPGSSSVSGLVSAWPVTAKVLAESEACTLGLLKWITMPSSLIMFT</sequence>
<dbReference type="Gene3D" id="3.10.110.10">
    <property type="entry name" value="Ubiquitin Conjugating Enzyme"/>
    <property type="match status" value="1"/>
</dbReference>
<evidence type="ECO:0000259" key="6">
    <source>
        <dbReference type="PROSITE" id="PS50908"/>
    </source>
</evidence>
<dbReference type="GO" id="GO:0005737">
    <property type="term" value="C:cytoplasm"/>
    <property type="evidence" value="ECO:0007669"/>
    <property type="project" value="UniProtKB-SubCell"/>
</dbReference>
<evidence type="ECO:0000313" key="8">
    <source>
        <dbReference type="Proteomes" id="UP001174136"/>
    </source>
</evidence>
<dbReference type="EMBL" id="JAOPHQ010006306">
    <property type="protein sequence ID" value="KAK0132003.1"/>
    <property type="molecule type" value="Genomic_DNA"/>
</dbReference>
<keyword evidence="5" id="KW-0539">Nucleus</keyword>
<dbReference type="InterPro" id="IPR016135">
    <property type="entry name" value="UBQ-conjugating_enzyme/RWD"/>
</dbReference>
<gene>
    <name evidence="7" type="primary">rwdd3</name>
    <name evidence="7" type="ORF">N1851_033193</name>
</gene>
<dbReference type="GO" id="GO:1902073">
    <property type="term" value="P:positive regulation of hypoxia-inducible factor-1alpha signaling pathway"/>
    <property type="evidence" value="ECO:0007669"/>
    <property type="project" value="InterPro"/>
</dbReference>
<keyword evidence="4" id="KW-0963">Cytoplasm</keyword>
<keyword evidence="8" id="KW-1185">Reference proteome</keyword>
<reference evidence="7" key="1">
    <citation type="journal article" date="2023" name="Front. Mar. Sci.">
        <title>A new Merluccius polli reference genome to investigate the effects of global change in West African waters.</title>
        <authorList>
            <person name="Mateo J.L."/>
            <person name="Blanco-Fernandez C."/>
            <person name="Garcia-Vazquez E."/>
            <person name="Machado-Schiaffino G."/>
        </authorList>
    </citation>
    <scope>NUCLEOTIDE SEQUENCE</scope>
    <source>
        <strain evidence="7">C29</strain>
        <tissue evidence="7">Fin</tissue>
    </source>
</reference>
<dbReference type="SUPFAM" id="SSF54495">
    <property type="entry name" value="UBC-like"/>
    <property type="match status" value="1"/>
</dbReference>
<dbReference type="CDD" id="cd24164">
    <property type="entry name" value="RWDD3_C"/>
    <property type="match status" value="1"/>
</dbReference>
<comment type="subcellular location">
    <subcellularLocation>
        <location evidence="2">Cytoplasm</location>
    </subcellularLocation>
    <subcellularLocation>
        <location evidence="1">Nucleus</location>
    </subcellularLocation>
</comment>
<organism evidence="7 8">
    <name type="scientific">Merluccius polli</name>
    <name type="common">Benguela hake</name>
    <name type="synonym">Merluccius cadenati</name>
    <dbReference type="NCBI Taxonomy" id="89951"/>
    <lineage>
        <taxon>Eukaryota</taxon>
        <taxon>Metazoa</taxon>
        <taxon>Chordata</taxon>
        <taxon>Craniata</taxon>
        <taxon>Vertebrata</taxon>
        <taxon>Euteleostomi</taxon>
        <taxon>Actinopterygii</taxon>
        <taxon>Neopterygii</taxon>
        <taxon>Teleostei</taxon>
        <taxon>Neoteleostei</taxon>
        <taxon>Acanthomorphata</taxon>
        <taxon>Zeiogadaria</taxon>
        <taxon>Gadariae</taxon>
        <taxon>Gadiformes</taxon>
        <taxon>Gadoidei</taxon>
        <taxon>Merlucciidae</taxon>
        <taxon>Merluccius</taxon>
    </lineage>
</organism>
<evidence type="ECO:0000256" key="4">
    <source>
        <dbReference type="ARBA" id="ARBA00022490"/>
    </source>
</evidence>
<dbReference type="InterPro" id="IPR038840">
    <property type="entry name" value="RWDD3"/>
</dbReference>
<dbReference type="PANTHER" id="PTHR15628:SF1">
    <property type="entry name" value="RWD DOMAIN-CONTAINING PROTEIN 3"/>
    <property type="match status" value="1"/>
</dbReference>
<dbReference type="PROSITE" id="PS50908">
    <property type="entry name" value="RWD"/>
    <property type="match status" value="1"/>
</dbReference>
<dbReference type="Proteomes" id="UP001174136">
    <property type="component" value="Unassembled WGS sequence"/>
</dbReference>
<dbReference type="InterPro" id="IPR006575">
    <property type="entry name" value="RWD_dom"/>
</dbReference>
<dbReference type="SMART" id="SM00591">
    <property type="entry name" value="RWD"/>
    <property type="match status" value="1"/>
</dbReference>
<dbReference type="GO" id="GO:0005634">
    <property type="term" value="C:nucleus"/>
    <property type="evidence" value="ECO:0007669"/>
    <property type="project" value="UniProtKB-SubCell"/>
</dbReference>